<feature type="signal peptide" evidence="2">
    <location>
        <begin position="1"/>
        <end position="23"/>
    </location>
</feature>
<keyword evidence="4" id="KW-1185">Reference proteome</keyword>
<evidence type="ECO:0000313" key="4">
    <source>
        <dbReference type="Proteomes" id="UP001500839"/>
    </source>
</evidence>
<evidence type="ECO:0000256" key="1">
    <source>
        <dbReference type="ARBA" id="ARBA00010457"/>
    </source>
</evidence>
<evidence type="ECO:0000313" key="3">
    <source>
        <dbReference type="EMBL" id="GAA4820829.1"/>
    </source>
</evidence>
<comment type="caution">
    <text evidence="3">The sequence shown here is derived from an EMBL/GenBank/DDBJ whole genome shotgun (WGS) entry which is preliminary data.</text>
</comment>
<comment type="similarity">
    <text evidence="1">Belongs to the Cu-Zn superoxide dismutase family.</text>
</comment>
<dbReference type="RefSeq" id="WP_200175489.1">
    <property type="nucleotide sequence ID" value="NZ_BAABKQ010000001.1"/>
</dbReference>
<organism evidence="3 4">
    <name type="scientific">Tomitella cavernea</name>
    <dbReference type="NCBI Taxonomy" id="1387982"/>
    <lineage>
        <taxon>Bacteria</taxon>
        <taxon>Bacillati</taxon>
        <taxon>Actinomycetota</taxon>
        <taxon>Actinomycetes</taxon>
        <taxon>Mycobacteriales</taxon>
        <taxon>Tomitella</taxon>
    </lineage>
</organism>
<evidence type="ECO:0000256" key="2">
    <source>
        <dbReference type="SAM" id="SignalP"/>
    </source>
</evidence>
<gene>
    <name evidence="3" type="ORF">GCM10023353_31120</name>
</gene>
<dbReference type="InterPro" id="IPR036423">
    <property type="entry name" value="SOD-like_Cu/Zn_dom_sf"/>
</dbReference>
<accession>A0ABP9CWC8</accession>
<dbReference type="Gene3D" id="2.60.40.200">
    <property type="entry name" value="Superoxide dismutase, copper/zinc binding domain"/>
    <property type="match status" value="1"/>
</dbReference>
<protein>
    <submittedName>
        <fullName evidence="3">Uncharacterized protein</fullName>
    </submittedName>
</protein>
<keyword evidence="2" id="KW-0732">Signal</keyword>
<dbReference type="PROSITE" id="PS51257">
    <property type="entry name" value="PROKAR_LIPOPROTEIN"/>
    <property type="match status" value="1"/>
</dbReference>
<dbReference type="SUPFAM" id="SSF49329">
    <property type="entry name" value="Cu,Zn superoxide dismutase-like"/>
    <property type="match status" value="1"/>
</dbReference>
<feature type="chain" id="PRO_5045982453" evidence="2">
    <location>
        <begin position="24"/>
        <end position="209"/>
    </location>
</feature>
<name>A0ABP9CWC8_9ACTN</name>
<dbReference type="EMBL" id="BAABKQ010000001">
    <property type="protein sequence ID" value="GAA4820829.1"/>
    <property type="molecule type" value="Genomic_DNA"/>
</dbReference>
<proteinExistence type="inferred from homology"/>
<reference evidence="4" key="1">
    <citation type="journal article" date="2019" name="Int. J. Syst. Evol. Microbiol.">
        <title>The Global Catalogue of Microorganisms (GCM) 10K type strain sequencing project: providing services to taxonomists for standard genome sequencing and annotation.</title>
        <authorList>
            <consortium name="The Broad Institute Genomics Platform"/>
            <consortium name="The Broad Institute Genome Sequencing Center for Infectious Disease"/>
            <person name="Wu L."/>
            <person name="Ma J."/>
        </authorList>
    </citation>
    <scope>NUCLEOTIDE SEQUENCE [LARGE SCALE GENOMIC DNA]</scope>
    <source>
        <strain evidence="4">JCM 18542</strain>
    </source>
</reference>
<sequence length="209" mass="20599">MTNRSHSQLRRSPWLVAPAIAVAAVALTACSNGETSAPADATYEFPAVFTGVPDPAGADGGAVGAHNEAAGTDGDAKKPQAAYGFTASLKNATGDQVGTVQLGDEQGGLTVNVEVDDSNLDAGMYKVGVTDNGACVAADQFQSAGQVRSLGGGESGTTLTLPVSDAGDGTLDTTVPGVQVERLAAGQGSAVVVMSADGTRVSCGVVKGS</sequence>
<dbReference type="Proteomes" id="UP001500839">
    <property type="component" value="Unassembled WGS sequence"/>
</dbReference>